<evidence type="ECO:0000313" key="9">
    <source>
        <dbReference type="WBParaSite" id="ALUE_0001314901-mRNA-1"/>
    </source>
</evidence>
<dbReference type="PRINTS" id="PR00237">
    <property type="entry name" value="GPCRRHODOPSN"/>
</dbReference>
<feature type="compositionally biased region" description="Polar residues" evidence="5">
    <location>
        <begin position="403"/>
        <end position="412"/>
    </location>
</feature>
<feature type="transmembrane region" description="Helical" evidence="6">
    <location>
        <begin position="318"/>
        <end position="340"/>
    </location>
</feature>
<feature type="transmembrane region" description="Helical" evidence="6">
    <location>
        <begin position="156"/>
        <end position="176"/>
    </location>
</feature>
<keyword evidence="3 6" id="KW-1133">Transmembrane helix</keyword>
<feature type="domain" description="G-protein coupled receptors family 1 profile" evidence="7">
    <location>
        <begin position="48"/>
        <end position="337"/>
    </location>
</feature>
<keyword evidence="8" id="KW-1185">Reference proteome</keyword>
<accession>A0A0M3I7I3</accession>
<evidence type="ECO:0000256" key="6">
    <source>
        <dbReference type="SAM" id="Phobius"/>
    </source>
</evidence>
<dbReference type="GO" id="GO:0016020">
    <property type="term" value="C:membrane"/>
    <property type="evidence" value="ECO:0007669"/>
    <property type="project" value="UniProtKB-SubCell"/>
</dbReference>
<sequence length="478" mass="54328">MAMFDQRNLLENWALINVFLRHRRMALHPQILFIVIHMAAVMTLAILGNLFLVLIIVRGNAVIRRRISPVQLLLLHTCVADLLFALLSLGTEILIILTYPYFEGPGWLCQLVRYLQMFPLYASPFLLVAISADRFQAICRPLANFRSDRFRRPNCLASAAWISALICSLPQIFIWYKTDSGECATIYGRGVTLLKSVYVISFNTVAWLLPSIMAASFYYCVCKAVWASNFPYCNDIQVSPATKLDVCNSQSFQTQFYVERIRRDTGHMKRQMTELDRKRVQTVRLTMTIIICNFFLWAPFCVVNVLQAFAPRLLSAELITYIVILGNLNSCVNPWIYILFNRNQVKRALCISTAHNPYSKYSEFAKDRKFTASSRNCRNSDAVSFGSSRISKKSHTEARRVESAQTQSATKSETGRRSASCRSSRSMRLLFPDASAPAFQNGSKEQYQSIVVDDVIVKDSLLSMRPSVTISTESPRSL</sequence>
<evidence type="ECO:0000256" key="5">
    <source>
        <dbReference type="SAM" id="MobiDB-lite"/>
    </source>
</evidence>
<evidence type="ECO:0000259" key="7">
    <source>
        <dbReference type="PROSITE" id="PS50262"/>
    </source>
</evidence>
<evidence type="ECO:0000313" key="8">
    <source>
        <dbReference type="Proteomes" id="UP000036681"/>
    </source>
</evidence>
<dbReference type="Pfam" id="PF00001">
    <property type="entry name" value="7tm_1"/>
    <property type="match status" value="1"/>
</dbReference>
<keyword evidence="4 6" id="KW-0472">Membrane</keyword>
<feature type="transmembrane region" description="Helical" evidence="6">
    <location>
        <begin position="285"/>
        <end position="306"/>
    </location>
</feature>
<evidence type="ECO:0000256" key="1">
    <source>
        <dbReference type="ARBA" id="ARBA00004370"/>
    </source>
</evidence>
<organism evidence="8 9">
    <name type="scientific">Ascaris lumbricoides</name>
    <name type="common">Giant roundworm</name>
    <dbReference type="NCBI Taxonomy" id="6252"/>
    <lineage>
        <taxon>Eukaryota</taxon>
        <taxon>Metazoa</taxon>
        <taxon>Ecdysozoa</taxon>
        <taxon>Nematoda</taxon>
        <taxon>Chromadorea</taxon>
        <taxon>Rhabditida</taxon>
        <taxon>Spirurina</taxon>
        <taxon>Ascaridomorpha</taxon>
        <taxon>Ascaridoidea</taxon>
        <taxon>Ascarididae</taxon>
        <taxon>Ascaris</taxon>
    </lineage>
</organism>
<reference evidence="9" key="1">
    <citation type="submission" date="2016-05" db="UniProtKB">
        <authorList>
            <consortium name="WormBaseParasite"/>
        </authorList>
    </citation>
    <scope>IDENTIFICATION</scope>
</reference>
<dbReference type="InterPro" id="IPR000276">
    <property type="entry name" value="GPCR_Rhodpsn"/>
</dbReference>
<dbReference type="PANTHER" id="PTHR24224">
    <property type="entry name" value="CARDIOACCELERATORY PEPTIDE RECEPTOR-RELATED"/>
    <property type="match status" value="1"/>
</dbReference>
<dbReference type="PANTHER" id="PTHR24224:SF36">
    <property type="entry name" value="NEMATOCIN RECEPTOR 2"/>
    <property type="match status" value="1"/>
</dbReference>
<feature type="transmembrane region" description="Helical" evidence="6">
    <location>
        <begin position="31"/>
        <end position="57"/>
    </location>
</feature>
<dbReference type="AlphaFoldDB" id="A0A0M3I7I3"/>
<name>A0A0M3I7I3_ASCLU</name>
<evidence type="ECO:0000256" key="3">
    <source>
        <dbReference type="ARBA" id="ARBA00022989"/>
    </source>
</evidence>
<evidence type="ECO:0000256" key="4">
    <source>
        <dbReference type="ARBA" id="ARBA00023136"/>
    </source>
</evidence>
<feature type="region of interest" description="Disordered" evidence="5">
    <location>
        <begin position="388"/>
        <end position="424"/>
    </location>
</feature>
<dbReference type="WBParaSite" id="ALUE_0001314901-mRNA-1">
    <property type="protein sequence ID" value="ALUE_0001314901-mRNA-1"/>
    <property type="gene ID" value="ALUE_0001314901"/>
</dbReference>
<comment type="subcellular location">
    <subcellularLocation>
        <location evidence="1">Membrane</location>
    </subcellularLocation>
</comment>
<feature type="transmembrane region" description="Helical" evidence="6">
    <location>
        <begin position="114"/>
        <end position="135"/>
    </location>
</feature>
<dbReference type="SUPFAM" id="SSF81321">
    <property type="entry name" value="Family A G protein-coupled receptor-like"/>
    <property type="match status" value="1"/>
</dbReference>
<dbReference type="Proteomes" id="UP000036681">
    <property type="component" value="Unplaced"/>
</dbReference>
<feature type="transmembrane region" description="Helical" evidence="6">
    <location>
        <begin position="78"/>
        <end position="102"/>
    </location>
</feature>
<dbReference type="PROSITE" id="PS50262">
    <property type="entry name" value="G_PROTEIN_RECEP_F1_2"/>
    <property type="match status" value="1"/>
</dbReference>
<dbReference type="InterPro" id="IPR052665">
    <property type="entry name" value="Neuropeptide-GPCR"/>
</dbReference>
<evidence type="ECO:0000256" key="2">
    <source>
        <dbReference type="ARBA" id="ARBA00022692"/>
    </source>
</evidence>
<protein>
    <submittedName>
        <fullName evidence="9">G_PROTEIN_RECEP_F1_2 domain-containing protein</fullName>
    </submittedName>
</protein>
<dbReference type="GO" id="GO:0004930">
    <property type="term" value="F:G protein-coupled receptor activity"/>
    <property type="evidence" value="ECO:0007669"/>
    <property type="project" value="InterPro"/>
</dbReference>
<keyword evidence="2 6" id="KW-0812">Transmembrane</keyword>
<dbReference type="Gene3D" id="1.20.1070.10">
    <property type="entry name" value="Rhodopsin 7-helix transmembrane proteins"/>
    <property type="match status" value="1"/>
</dbReference>
<proteinExistence type="predicted"/>
<dbReference type="InterPro" id="IPR017452">
    <property type="entry name" value="GPCR_Rhodpsn_7TM"/>
</dbReference>
<feature type="transmembrane region" description="Helical" evidence="6">
    <location>
        <begin position="196"/>
        <end position="221"/>
    </location>
</feature>